<proteinExistence type="predicted"/>
<evidence type="ECO:0000313" key="2">
    <source>
        <dbReference type="EMBL" id="NGO06944.1"/>
    </source>
</evidence>
<dbReference type="Proteomes" id="UP000472335">
    <property type="component" value="Unassembled WGS sequence"/>
</dbReference>
<dbReference type="EMBL" id="JAAKZY010000008">
    <property type="protein sequence ID" value="NGO06944.1"/>
    <property type="molecule type" value="Genomic_DNA"/>
</dbReference>
<sequence>MKHTTDSVATSNFPRLLPWPSPDGKPYYLMTDSGGGYVSRLADDLEAVQLAMGADVLGLARTVLDDPASPYTEVRYAGLRLAECLTDALRVAESRGLRLPAPDTAGAEDAVGVEEAEATERSTA</sequence>
<evidence type="ECO:0000313" key="3">
    <source>
        <dbReference type="Proteomes" id="UP000472335"/>
    </source>
</evidence>
<keyword evidence="3" id="KW-1185">Reference proteome</keyword>
<protein>
    <submittedName>
        <fullName evidence="2">Uncharacterized protein</fullName>
    </submittedName>
</protein>
<organism evidence="2 3">
    <name type="scientific">Streptomyces scabichelini</name>
    <dbReference type="NCBI Taxonomy" id="2711217"/>
    <lineage>
        <taxon>Bacteria</taxon>
        <taxon>Bacillati</taxon>
        <taxon>Actinomycetota</taxon>
        <taxon>Actinomycetes</taxon>
        <taxon>Kitasatosporales</taxon>
        <taxon>Streptomycetaceae</taxon>
        <taxon>Streptomyces</taxon>
    </lineage>
</organism>
<name>A0A6G4UZB0_9ACTN</name>
<reference evidence="2 3" key="1">
    <citation type="submission" date="2020-02" db="EMBL/GenBank/DDBJ databases">
        <title>Whole-genome analyses of novel actinobacteria.</title>
        <authorList>
            <person name="Sahin N."/>
            <person name="Gencbay T."/>
        </authorList>
    </citation>
    <scope>NUCLEOTIDE SEQUENCE [LARGE SCALE GENOMIC DNA]</scope>
    <source>
        <strain evidence="2 3">HC44</strain>
    </source>
</reference>
<gene>
    <name evidence="2" type="ORF">G5C60_04525</name>
</gene>
<dbReference type="AlphaFoldDB" id="A0A6G4UZB0"/>
<accession>A0A6G4UZB0</accession>
<feature type="region of interest" description="Disordered" evidence="1">
    <location>
        <begin position="96"/>
        <end position="124"/>
    </location>
</feature>
<evidence type="ECO:0000256" key="1">
    <source>
        <dbReference type="SAM" id="MobiDB-lite"/>
    </source>
</evidence>
<comment type="caution">
    <text evidence="2">The sequence shown here is derived from an EMBL/GenBank/DDBJ whole genome shotgun (WGS) entry which is preliminary data.</text>
</comment>
<dbReference type="RefSeq" id="WP_165254858.1">
    <property type="nucleotide sequence ID" value="NZ_JAAKZY010000008.1"/>
</dbReference>